<sequence length="1301" mass="148195">MSFTSTTTPSKAPCKSTQAKMKSPNVKVITANIGGFKMAEALNRLPDTIVNIIRTTHYPDLVLLQETNWVDSSLQTAQQIISNSPYPGGRHYTLLGSTAGVSNRSVGVGLVYSDNVTITNFTTVFEYFPALDNRLCLADVHIKGTDRHLSLINVYAPNEQGASPFTNRQFYQSLDDYLRLHPCQYPLIAAGDWNAVASNDGRIGEKVTTHLKDFLANWDLLDTYTLISKHRKGLYTHTNNSRGAGRRLDQLHISSTLSQWIKSTQLVTNKQGHNITKSSHHAVQFVFNFGNLTQRQDRGPGTWRMPWWVFDTEYIAWLKFHVKSILKRYGPLKPSLKLQCLKENIKVTIQQEAKNRALRDSNHPDNRRREALMATASDWQAYPANEPYPMLHARVEQSKQQMEIHSLRNHQGRVKTDTSSLCDISARYFDNIFDRAADINDTDDSAFLDLFPEETRRVNTANPSLDSSFTKEEIFDTIKASTHNSAPGPDGIPYRFYRDCWDELGDLMTDVYNEAGADSPISTERNTAIIKLLYKSGDQADISNYRPISLINTEVKIYTQLINKAIQNILPDSIHGAQNGFVPGRHITNNLDTMDHFCNAYSQLNMGWVVGSLDFRKAYDTISQSWVIKTLRNVGVSELMINRILAVQQNAVTRINIRGVLSRPVRIKIGVRQGCPLSPTLFIIAVDALVRRLDREMFGLAPGLPLSHHHTTGHRPPQPPTHPEAVAAGHMKVSAFADDIAVFLNNIQDVATVGRVLCLFQRVSGLTLNPSKTVLQKIGPPPDCFVPLTFIDAEWQRTIDATWPTDNNTRQAPTLRTSDNIFRYLGVHFGNRERLDTHYAQIKEDLKESLRRLSLWGLPYYSKAWMINIYFFSKLNFLGPYVSQIDNTFIRELNELACDKINKLSPDKTRKTFSNGFIQTPVGRGGLNLRDMGRFMVCLKAARAYRFFHGSSPALWDCTFQFYSRTHSLTQEKPHQRVDCRFPTGQAWGYAASPTMRDAIRASFELNKPLTAEHANPREDHEPSTTDTVNHRLWERNQVNVRAAESFREAHVDIAAARRYHPVRMVSTAEIDHLRWSMGPLTLENFMFHKTSSPDLPNFPQTLARPKKWTQRSDYGGISDDMVWQEVMHDLRKHYIADANKAQVLHLMRISRLPLVKWRYPDDHVFTKKNPGCGLCDKAIIQDLHEHIFCKCEVLLSMLTRMKIPSVNSLKDWIFTESKCGVLPSFPGHVNSDAPRKHQQVKTRKYLRELAYGIWKMERSLRYSGDDATLGHVQQGLLQFLKEAQMCFYDGQPPALHDERE</sequence>
<dbReference type="InterPro" id="IPR043502">
    <property type="entry name" value="DNA/RNA_pol_sf"/>
</dbReference>
<dbReference type="VEuPathDB" id="FungiDB:YALI0_D26444g"/>
<name>Q6C7P5_YARLI</name>
<organism evidence="2 3">
    <name type="scientific">Yarrowia lipolytica (strain CLIB 122 / E 150)</name>
    <name type="common">Yeast</name>
    <name type="synonym">Candida lipolytica</name>
    <dbReference type="NCBI Taxonomy" id="284591"/>
    <lineage>
        <taxon>Eukaryota</taxon>
        <taxon>Fungi</taxon>
        <taxon>Dikarya</taxon>
        <taxon>Ascomycota</taxon>
        <taxon>Saccharomycotina</taxon>
        <taxon>Dipodascomycetes</taxon>
        <taxon>Dipodascales</taxon>
        <taxon>Dipodascales incertae sedis</taxon>
        <taxon>Yarrowia</taxon>
    </lineage>
</organism>
<dbReference type="Proteomes" id="UP000001300">
    <property type="component" value="Chromosome D"/>
</dbReference>
<dbReference type="Gene3D" id="3.60.10.10">
    <property type="entry name" value="Endonuclease/exonuclease/phosphatase"/>
    <property type="match status" value="1"/>
</dbReference>
<dbReference type="GO" id="GO:0003824">
    <property type="term" value="F:catalytic activity"/>
    <property type="evidence" value="ECO:0007669"/>
    <property type="project" value="InterPro"/>
</dbReference>
<dbReference type="SUPFAM" id="SSF56672">
    <property type="entry name" value="DNA/RNA polymerases"/>
    <property type="match status" value="1"/>
</dbReference>
<dbReference type="InterPro" id="IPR000477">
    <property type="entry name" value="RT_dom"/>
</dbReference>
<dbReference type="EMBL" id="CR382130">
    <property type="protein sequence ID" value="CAG81523.1"/>
    <property type="molecule type" value="Genomic_DNA"/>
</dbReference>
<dbReference type="Pfam" id="PF03372">
    <property type="entry name" value="Exo_endo_phos"/>
    <property type="match status" value="1"/>
</dbReference>
<gene>
    <name evidence="2" type="ORF">YALI0_D26444g</name>
</gene>
<proteinExistence type="predicted"/>
<feature type="domain" description="Reverse transcriptase" evidence="1">
    <location>
        <begin position="514"/>
        <end position="829"/>
    </location>
</feature>
<dbReference type="CDD" id="cd09076">
    <property type="entry name" value="L1-EN"/>
    <property type="match status" value="1"/>
</dbReference>
<dbReference type="InterPro" id="IPR005135">
    <property type="entry name" value="Endo/exonuclease/phosphatase"/>
</dbReference>
<evidence type="ECO:0000313" key="2">
    <source>
        <dbReference type="EMBL" id="CAG81523.1"/>
    </source>
</evidence>
<dbReference type="InterPro" id="IPR036691">
    <property type="entry name" value="Endo/exonu/phosph_ase_sf"/>
</dbReference>
<dbReference type="PROSITE" id="PS50878">
    <property type="entry name" value="RT_POL"/>
    <property type="match status" value="1"/>
</dbReference>
<dbReference type="HOGENOM" id="CLU_261537_0_0_1"/>
<protein>
    <submittedName>
        <fullName evidence="2">YALI0D26444p</fullName>
    </submittedName>
</protein>
<dbReference type="Pfam" id="PF00078">
    <property type="entry name" value="RVT_1"/>
    <property type="match status" value="1"/>
</dbReference>
<dbReference type="InParanoid" id="Q6C7P5"/>
<accession>Q6C7P5</accession>
<keyword evidence="3" id="KW-1185">Reference proteome</keyword>
<evidence type="ECO:0000313" key="3">
    <source>
        <dbReference type="Proteomes" id="UP000001300"/>
    </source>
</evidence>
<dbReference type="CDD" id="cd01650">
    <property type="entry name" value="RT_nLTR_like"/>
    <property type="match status" value="1"/>
</dbReference>
<dbReference type="PANTHER" id="PTHR19446">
    <property type="entry name" value="REVERSE TRANSCRIPTASES"/>
    <property type="match status" value="1"/>
</dbReference>
<dbReference type="SUPFAM" id="SSF56219">
    <property type="entry name" value="DNase I-like"/>
    <property type="match status" value="1"/>
</dbReference>
<reference evidence="2 3" key="1">
    <citation type="journal article" date="2004" name="Nature">
        <title>Genome evolution in yeasts.</title>
        <authorList>
            <consortium name="Genolevures"/>
            <person name="Dujon B."/>
            <person name="Sherman D."/>
            <person name="Fischer G."/>
            <person name="Durrens P."/>
            <person name="Casaregola S."/>
            <person name="Lafontaine I."/>
            <person name="de Montigny J."/>
            <person name="Marck C."/>
            <person name="Neuveglise C."/>
            <person name="Talla E."/>
            <person name="Goffard N."/>
            <person name="Frangeul L."/>
            <person name="Aigle M."/>
            <person name="Anthouard V."/>
            <person name="Babour A."/>
            <person name="Barbe V."/>
            <person name="Barnay S."/>
            <person name="Blanchin S."/>
            <person name="Beckerich J.M."/>
            <person name="Beyne E."/>
            <person name="Bleykasten C."/>
            <person name="Boisrame A."/>
            <person name="Boyer J."/>
            <person name="Cattolico L."/>
            <person name="Confanioleri F."/>
            <person name="de Daruvar A."/>
            <person name="Despons L."/>
            <person name="Fabre E."/>
            <person name="Fairhead C."/>
            <person name="Ferry-Dumazet H."/>
            <person name="Groppi A."/>
            <person name="Hantraye F."/>
            <person name="Hennequin C."/>
            <person name="Jauniaux N."/>
            <person name="Joyet P."/>
            <person name="Kachouri R."/>
            <person name="Kerrest A."/>
            <person name="Koszul R."/>
            <person name="Lemaire M."/>
            <person name="Lesur I."/>
            <person name="Ma L."/>
            <person name="Muller H."/>
            <person name="Nicaud J.M."/>
            <person name="Nikolski M."/>
            <person name="Oztas S."/>
            <person name="Ozier-Kalogeropoulos O."/>
            <person name="Pellenz S."/>
            <person name="Potier S."/>
            <person name="Richard G.F."/>
            <person name="Straub M.L."/>
            <person name="Suleau A."/>
            <person name="Swennene D."/>
            <person name="Tekaia F."/>
            <person name="Wesolowski-Louvel M."/>
            <person name="Westhof E."/>
            <person name="Wirth B."/>
            <person name="Zeniou-Meyer M."/>
            <person name="Zivanovic I."/>
            <person name="Bolotin-Fukuhara M."/>
            <person name="Thierry A."/>
            <person name="Bouchier C."/>
            <person name="Caudron B."/>
            <person name="Scarpelli C."/>
            <person name="Gaillardin C."/>
            <person name="Weissenbach J."/>
            <person name="Wincker P."/>
            <person name="Souciet J.L."/>
        </authorList>
    </citation>
    <scope>NUCLEOTIDE SEQUENCE [LARGE SCALE GENOMIC DNA]</scope>
    <source>
        <strain evidence="3">CLIB 122 / E 150</strain>
    </source>
</reference>
<evidence type="ECO:0000259" key="1">
    <source>
        <dbReference type="PROSITE" id="PS50878"/>
    </source>
</evidence>
<dbReference type="OrthoDB" id="4096848at2759"/>